<sequence>MTGYRLTALACVCALALLAVPAPALAQTDTAQNATAPNEPSTEVADQLGDLVIHSYSYSDGTMTIEATWRGPTPETITLTEMIELDSEGTTSISFQTQRLLPNERTKLTIDAETRTGGTAAVLVTTPQGTEMNEALVLQAGKPSEPDTLIPQRNAILGAGIAAAGAAALTFVFVLRRKHEEEQEVDRLA</sequence>
<evidence type="ECO:0000256" key="1">
    <source>
        <dbReference type="SAM" id="Phobius"/>
    </source>
</evidence>
<keyword evidence="1" id="KW-0812">Transmembrane</keyword>
<keyword evidence="3" id="KW-1185">Reference proteome</keyword>
<keyword evidence="1" id="KW-0472">Membrane</keyword>
<gene>
    <name evidence="2" type="ORF">GRX03_11935</name>
</gene>
<evidence type="ECO:0000313" key="3">
    <source>
        <dbReference type="Proteomes" id="UP000466535"/>
    </source>
</evidence>
<comment type="caution">
    <text evidence="2">The sequence shown here is derived from an EMBL/GenBank/DDBJ whole genome shotgun (WGS) entry which is preliminary data.</text>
</comment>
<feature type="transmembrane region" description="Helical" evidence="1">
    <location>
        <begin position="155"/>
        <end position="175"/>
    </location>
</feature>
<dbReference type="InterPro" id="IPR058376">
    <property type="entry name" value="DUF8063"/>
</dbReference>
<evidence type="ECO:0000313" key="2">
    <source>
        <dbReference type="EMBL" id="MXR52309.1"/>
    </source>
</evidence>
<reference evidence="2 3" key="1">
    <citation type="submission" date="2019-12" db="EMBL/GenBank/DDBJ databases">
        <title>Isolation and characterization of three novel carbon monoxide-oxidizing members of Halobacteria from salione crusts and soils.</title>
        <authorList>
            <person name="Myers M.R."/>
            <person name="King G.M."/>
        </authorList>
    </citation>
    <scope>NUCLEOTIDE SEQUENCE [LARGE SCALE GENOMIC DNA]</scope>
    <source>
        <strain evidence="2 3">WSH3</strain>
    </source>
</reference>
<dbReference type="Proteomes" id="UP000466535">
    <property type="component" value="Unassembled WGS sequence"/>
</dbReference>
<dbReference type="Pfam" id="PF26259">
    <property type="entry name" value="DUF8063"/>
    <property type="match status" value="1"/>
</dbReference>
<dbReference type="RefSeq" id="WP_159764430.1">
    <property type="nucleotide sequence ID" value="NZ_WUUT01000004.1"/>
</dbReference>
<dbReference type="AlphaFoldDB" id="A0A6B0TGK0"/>
<dbReference type="OrthoDB" id="383017at2157"/>
<dbReference type="EMBL" id="WUUT01000004">
    <property type="protein sequence ID" value="MXR52309.1"/>
    <property type="molecule type" value="Genomic_DNA"/>
</dbReference>
<name>A0A6B0TGK0_9EURY</name>
<organism evidence="2 3">
    <name type="scientific">Halovenus carboxidivorans</name>
    <dbReference type="NCBI Taxonomy" id="2692199"/>
    <lineage>
        <taxon>Archaea</taxon>
        <taxon>Methanobacteriati</taxon>
        <taxon>Methanobacteriota</taxon>
        <taxon>Stenosarchaea group</taxon>
        <taxon>Halobacteria</taxon>
        <taxon>Halobacteriales</taxon>
        <taxon>Haloarculaceae</taxon>
        <taxon>Halovenus</taxon>
    </lineage>
</organism>
<protein>
    <submittedName>
        <fullName evidence="2">Uncharacterized protein</fullName>
    </submittedName>
</protein>
<accession>A0A6B0TGK0</accession>
<keyword evidence="1" id="KW-1133">Transmembrane helix</keyword>
<proteinExistence type="predicted"/>